<dbReference type="PANTHER" id="PTHR12586:SF1">
    <property type="entry name" value="CDP-DIACYLGLYCEROL--GLYCEROL-3-PHOSPHATE 3-PHOSPHATIDYLTRANSFERASE, MITOCHONDRIAL"/>
    <property type="match status" value="1"/>
</dbReference>
<comment type="caution">
    <text evidence="12">The sequence shown here is derived from an EMBL/GenBank/DDBJ whole genome shotgun (WGS) entry which is preliminary data.</text>
</comment>
<dbReference type="InterPro" id="IPR001736">
    <property type="entry name" value="PLipase_D/transphosphatidylase"/>
</dbReference>
<dbReference type="InterPro" id="IPR016270">
    <property type="entry name" value="PGS1"/>
</dbReference>
<dbReference type="CDD" id="cd09135">
    <property type="entry name" value="PLDc_PGS1_euk_1"/>
    <property type="match status" value="1"/>
</dbReference>
<evidence type="ECO:0000256" key="7">
    <source>
        <dbReference type="ARBA" id="ARBA00023209"/>
    </source>
</evidence>
<evidence type="ECO:0000256" key="10">
    <source>
        <dbReference type="RuleBase" id="RU365024"/>
    </source>
</evidence>
<comment type="function">
    <text evidence="10">Functions in the biosynthesis of the anionic phospholipids phosphatidylglycerol and cardiolipin.</text>
</comment>
<keyword evidence="10" id="KW-0547">Nucleotide-binding</keyword>
<comment type="subcellular location">
    <subcellularLocation>
        <location evidence="10">Mitochondrion</location>
    </subcellularLocation>
</comment>
<evidence type="ECO:0000256" key="2">
    <source>
        <dbReference type="ARBA" id="ARBA00010682"/>
    </source>
</evidence>
<dbReference type="InterPro" id="IPR025202">
    <property type="entry name" value="PLD-like_dom"/>
</dbReference>
<dbReference type="PANTHER" id="PTHR12586">
    <property type="entry name" value="CDP-DIACYLGLYCEROL--SERINE O-PHOSPHATIDYLTRANSFERASE"/>
    <property type="match status" value="1"/>
</dbReference>
<evidence type="ECO:0000256" key="3">
    <source>
        <dbReference type="ARBA" id="ARBA00022516"/>
    </source>
</evidence>
<keyword evidence="4 10" id="KW-0808">Transferase</keyword>
<keyword evidence="13" id="KW-1185">Reference proteome</keyword>
<accession>A0A2P6NK00</accession>
<dbReference type="FunCoup" id="A0A2P6NK00">
    <property type="interactions" value="428"/>
</dbReference>
<evidence type="ECO:0000256" key="6">
    <source>
        <dbReference type="ARBA" id="ARBA00023098"/>
    </source>
</evidence>
<evidence type="ECO:0000313" key="13">
    <source>
        <dbReference type="Proteomes" id="UP000241769"/>
    </source>
</evidence>
<sequence>MDIKSFEGTTSSCSSAPAFRCQQDQVHFLKDPSQFYDHLMERIGQADRRITITSLYLGTGEREKQMVEHLKESITRRPDMQINILLDALRGTRSNRDGDSSQSLLYRELSSKFPKNVRCHFFHTPKLHGIMKKLIPPRINEIYGVQHMKIYLFDDNVMTGGANLGDSYFVGRQDRYLEIRNHGDLSDYYQELVEDVSSFSYRLGQEGSLVSSTLGVDAVTDNSRYKETVNKTLTKFNEKWMKKTDGQNYQADSTYLFPTIQMGSVGYLQDERVVTHLLEKSTSEGHKCLGCSPYMNLTRKYSDILLGAKGEVELITASPEANAFFGEKDISGYIPAAYAEVERRFWDRIRSKNQSERVQLREYVKEGWTFHGKGIWSLPPNEDLPNYTVIGSANLGQRSSDRDLESQLVVLSDERVEYQHLRNTTVTVDEELLNRQGRKSTPLVRWGTRILSSFM</sequence>
<dbReference type="SMART" id="SM00155">
    <property type="entry name" value="PLDc"/>
    <property type="match status" value="2"/>
</dbReference>
<dbReference type="Pfam" id="PF13091">
    <property type="entry name" value="PLDc_2"/>
    <property type="match status" value="1"/>
</dbReference>
<organism evidence="12 13">
    <name type="scientific">Planoprotostelium fungivorum</name>
    <dbReference type="NCBI Taxonomy" id="1890364"/>
    <lineage>
        <taxon>Eukaryota</taxon>
        <taxon>Amoebozoa</taxon>
        <taxon>Evosea</taxon>
        <taxon>Variosea</taxon>
        <taxon>Cavosteliida</taxon>
        <taxon>Cavosteliaceae</taxon>
        <taxon>Planoprotostelium</taxon>
    </lineage>
</organism>
<dbReference type="GO" id="GO:0005524">
    <property type="term" value="F:ATP binding"/>
    <property type="evidence" value="ECO:0007669"/>
    <property type="project" value="UniProtKB-KW"/>
</dbReference>
<dbReference type="UniPathway" id="UPA00084">
    <property type="reaction ID" value="UER00503"/>
</dbReference>
<dbReference type="InParanoid" id="A0A2P6NK00"/>
<evidence type="ECO:0000256" key="5">
    <source>
        <dbReference type="ARBA" id="ARBA00022737"/>
    </source>
</evidence>
<name>A0A2P6NK00_9EUKA</name>
<reference evidence="12 13" key="1">
    <citation type="journal article" date="2018" name="Genome Biol. Evol.">
        <title>Multiple Roots of Fruiting Body Formation in Amoebozoa.</title>
        <authorList>
            <person name="Hillmann F."/>
            <person name="Forbes G."/>
            <person name="Novohradska S."/>
            <person name="Ferling I."/>
            <person name="Riege K."/>
            <person name="Groth M."/>
            <person name="Westermann M."/>
            <person name="Marz M."/>
            <person name="Spaller T."/>
            <person name="Winckler T."/>
            <person name="Schaap P."/>
            <person name="Glockner G."/>
        </authorList>
    </citation>
    <scope>NUCLEOTIDE SEQUENCE [LARGE SCALE GENOMIC DNA]</scope>
    <source>
        <strain evidence="12 13">Jena</strain>
    </source>
</reference>
<evidence type="ECO:0000256" key="8">
    <source>
        <dbReference type="ARBA" id="ARBA00023264"/>
    </source>
</evidence>
<dbReference type="CDD" id="cd09137">
    <property type="entry name" value="PLDc_PGS1_euk_2"/>
    <property type="match status" value="1"/>
</dbReference>
<keyword evidence="8 10" id="KW-1208">Phospholipid metabolism</keyword>
<dbReference type="EMBL" id="MDYQ01000066">
    <property type="protein sequence ID" value="PRP84281.1"/>
    <property type="molecule type" value="Genomic_DNA"/>
</dbReference>
<dbReference type="GO" id="GO:0005739">
    <property type="term" value="C:mitochondrion"/>
    <property type="evidence" value="ECO:0007669"/>
    <property type="project" value="UniProtKB-SubCell"/>
</dbReference>
<dbReference type="GO" id="GO:0032049">
    <property type="term" value="P:cardiolipin biosynthetic process"/>
    <property type="evidence" value="ECO:0007669"/>
    <property type="project" value="InterPro"/>
</dbReference>
<keyword evidence="7 10" id="KW-0594">Phospholipid biosynthesis</keyword>
<keyword evidence="10" id="KW-0067">ATP-binding</keyword>
<comment type="catalytic activity">
    <reaction evidence="9 10">
        <text>a CDP-1,2-diacyl-sn-glycerol + sn-glycerol 3-phosphate = a 1,2-diacyl-sn-glycero-3-phospho-(1'-sn-glycero-3'-phosphate) + CMP + H(+)</text>
        <dbReference type="Rhea" id="RHEA:12593"/>
        <dbReference type="ChEBI" id="CHEBI:15378"/>
        <dbReference type="ChEBI" id="CHEBI:57597"/>
        <dbReference type="ChEBI" id="CHEBI:58332"/>
        <dbReference type="ChEBI" id="CHEBI:60110"/>
        <dbReference type="ChEBI" id="CHEBI:60377"/>
        <dbReference type="EC" id="2.7.8.5"/>
    </reaction>
</comment>
<evidence type="ECO:0000256" key="1">
    <source>
        <dbReference type="ARBA" id="ARBA00005042"/>
    </source>
</evidence>
<dbReference type="GO" id="GO:0008444">
    <property type="term" value="F:CDP-diacylglycerol-glycerol-3-phosphate 3-phosphatidyltransferase activity"/>
    <property type="evidence" value="ECO:0007669"/>
    <property type="project" value="UniProtKB-EC"/>
</dbReference>
<dbReference type="OrthoDB" id="10250191at2759"/>
<gene>
    <name evidence="12" type="ORF">PROFUN_08301</name>
</gene>
<dbReference type="PIRSF" id="PIRSF000850">
    <property type="entry name" value="Phospholipase_D_PSS"/>
    <property type="match status" value="1"/>
</dbReference>
<evidence type="ECO:0000313" key="12">
    <source>
        <dbReference type="EMBL" id="PRP84281.1"/>
    </source>
</evidence>
<comment type="pathway">
    <text evidence="1 10">Phospholipid metabolism; phosphatidylglycerol biosynthesis; phosphatidylglycerol from CDP-diacylglycerol: step 1/2.</text>
</comment>
<comment type="similarity">
    <text evidence="2 10">Belongs to the CDP-alcohol phosphatidyltransferase class-II family.</text>
</comment>
<keyword evidence="3 10" id="KW-0444">Lipid biosynthesis</keyword>
<proteinExistence type="inferred from homology"/>
<evidence type="ECO:0000256" key="9">
    <source>
        <dbReference type="ARBA" id="ARBA00048586"/>
    </source>
</evidence>
<keyword evidence="6 10" id="KW-0443">Lipid metabolism</keyword>
<dbReference type="STRING" id="1890364.A0A2P6NK00"/>
<dbReference type="EC" id="2.7.8.5" evidence="10"/>
<keyword evidence="10" id="KW-0496">Mitochondrion</keyword>
<dbReference type="SUPFAM" id="SSF56024">
    <property type="entry name" value="Phospholipase D/nuclease"/>
    <property type="match status" value="1"/>
</dbReference>
<dbReference type="PROSITE" id="PS50035">
    <property type="entry name" value="PLD"/>
    <property type="match status" value="1"/>
</dbReference>
<evidence type="ECO:0000256" key="4">
    <source>
        <dbReference type="ARBA" id="ARBA00022679"/>
    </source>
</evidence>
<dbReference type="Proteomes" id="UP000241769">
    <property type="component" value="Unassembled WGS sequence"/>
</dbReference>
<keyword evidence="5" id="KW-0677">Repeat</keyword>
<dbReference type="AlphaFoldDB" id="A0A2P6NK00"/>
<evidence type="ECO:0000259" key="11">
    <source>
        <dbReference type="PROSITE" id="PS50035"/>
    </source>
</evidence>
<protein>
    <recommendedName>
        <fullName evidence="10">CDP-diacylglycerol--glycerol-3-phosphate 3-phosphatidyltransferase</fullName>
        <ecNumber evidence="10">2.7.8.5</ecNumber>
    </recommendedName>
</protein>
<dbReference type="Gene3D" id="3.30.870.10">
    <property type="entry name" value="Endonuclease Chain A"/>
    <property type="match status" value="2"/>
</dbReference>
<feature type="domain" description="PLD phosphodiesterase" evidence="11">
    <location>
        <begin position="142"/>
        <end position="168"/>
    </location>
</feature>